<keyword evidence="5" id="KW-0963">Cytoplasm</keyword>
<dbReference type="Pfam" id="PF00202">
    <property type="entry name" value="Aminotran_3"/>
    <property type="match status" value="1"/>
</dbReference>
<evidence type="ECO:0000256" key="5">
    <source>
        <dbReference type="HAMAP-Rule" id="MF_01107"/>
    </source>
</evidence>
<feature type="binding site" evidence="5">
    <location>
        <begin position="94"/>
        <end position="95"/>
    </location>
    <ligand>
        <name>pyridoxal 5'-phosphate</name>
        <dbReference type="ChEBI" id="CHEBI:597326"/>
    </ligand>
</feature>
<gene>
    <name evidence="5" type="primary">argD</name>
    <name evidence="6" type="ORF">FD22_GL000959</name>
</gene>
<keyword evidence="3 5" id="KW-0808">Transferase</keyword>
<dbReference type="eggNOG" id="COG4992">
    <property type="taxonomic scope" value="Bacteria"/>
</dbReference>
<reference evidence="6 7" key="1">
    <citation type="journal article" date="2015" name="Genome Announc.">
        <title>Expanding the biotechnology potential of lactobacilli through comparative genomics of 213 strains and associated genera.</title>
        <authorList>
            <person name="Sun Z."/>
            <person name="Harris H.M."/>
            <person name="McCann A."/>
            <person name="Guo C."/>
            <person name="Argimon S."/>
            <person name="Zhang W."/>
            <person name="Yang X."/>
            <person name="Jeffery I.B."/>
            <person name="Cooney J.C."/>
            <person name="Kagawa T.F."/>
            <person name="Liu W."/>
            <person name="Song Y."/>
            <person name="Salvetti E."/>
            <person name="Wrobel A."/>
            <person name="Rasinkangas P."/>
            <person name="Parkhill J."/>
            <person name="Rea M.C."/>
            <person name="O'Sullivan O."/>
            <person name="Ritari J."/>
            <person name="Douillard F.P."/>
            <person name="Paul Ross R."/>
            <person name="Yang R."/>
            <person name="Briner A.E."/>
            <person name="Felis G.E."/>
            <person name="de Vos W.M."/>
            <person name="Barrangou R."/>
            <person name="Klaenhammer T.R."/>
            <person name="Caufield P.W."/>
            <person name="Cui Y."/>
            <person name="Zhang H."/>
            <person name="O'Toole P.W."/>
        </authorList>
    </citation>
    <scope>NUCLEOTIDE SEQUENCE [LARGE SCALE GENOMIC DNA]</scope>
    <source>
        <strain evidence="6 7">DSM 20001</strain>
    </source>
</reference>
<dbReference type="PATRIC" id="fig|913848.6.peg.990"/>
<evidence type="ECO:0000256" key="3">
    <source>
        <dbReference type="ARBA" id="ARBA00022679"/>
    </source>
</evidence>
<dbReference type="Gene3D" id="3.90.1150.10">
    <property type="entry name" value="Aspartate Aminotransferase, domain 1"/>
    <property type="match status" value="1"/>
</dbReference>
<dbReference type="GO" id="GO:0005737">
    <property type="term" value="C:cytoplasm"/>
    <property type="evidence" value="ECO:0007669"/>
    <property type="project" value="UniProtKB-SubCell"/>
</dbReference>
<dbReference type="FunFam" id="3.40.640.10:FF:000004">
    <property type="entry name" value="Acetylornithine aminotransferase"/>
    <property type="match status" value="1"/>
</dbReference>
<feature type="binding site" evidence="5">
    <location>
        <position position="263"/>
    </location>
    <ligand>
        <name>pyridoxal 5'-phosphate</name>
        <dbReference type="ChEBI" id="CHEBI:597326"/>
    </ligand>
</feature>
<proteinExistence type="inferred from homology"/>
<comment type="miscellaneous">
    <text evidence="5">May also have succinyldiaminopimelate aminotransferase activity, thus carrying out the corresponding step in lysine biosynthesis.</text>
</comment>
<dbReference type="GeneID" id="65916078"/>
<comment type="subcellular location">
    <subcellularLocation>
        <location evidence="5">Cytoplasm</location>
    </subcellularLocation>
</comment>
<dbReference type="InterPro" id="IPR004636">
    <property type="entry name" value="AcOrn/SuccOrn_fam"/>
</dbReference>
<dbReference type="CDD" id="cd00610">
    <property type="entry name" value="OAT_like"/>
    <property type="match status" value="1"/>
</dbReference>
<dbReference type="NCBIfam" id="TIGR00707">
    <property type="entry name" value="argD"/>
    <property type="match status" value="1"/>
</dbReference>
<dbReference type="EC" id="2.6.1.11" evidence="5"/>
<dbReference type="HAMAP" id="MF_01107">
    <property type="entry name" value="ArgD_aminotrans_3"/>
    <property type="match status" value="1"/>
</dbReference>
<dbReference type="UniPathway" id="UPA00068">
    <property type="reaction ID" value="UER00109"/>
</dbReference>
<comment type="subunit">
    <text evidence="5">Homodimer.</text>
</comment>
<dbReference type="SUPFAM" id="SSF53383">
    <property type="entry name" value="PLP-dependent transferases"/>
    <property type="match status" value="1"/>
</dbReference>
<organism evidence="6 7">
    <name type="scientific">Loigolactobacillus coryniformis subsp. coryniformis KCTC 3167 = DSM 20001</name>
    <dbReference type="NCBI Taxonomy" id="913848"/>
    <lineage>
        <taxon>Bacteria</taxon>
        <taxon>Bacillati</taxon>
        <taxon>Bacillota</taxon>
        <taxon>Bacilli</taxon>
        <taxon>Lactobacillales</taxon>
        <taxon>Lactobacillaceae</taxon>
        <taxon>Loigolactobacillus</taxon>
    </lineage>
</organism>
<dbReference type="PROSITE" id="PS00600">
    <property type="entry name" value="AA_TRANSFER_CLASS_3"/>
    <property type="match status" value="1"/>
</dbReference>
<feature type="binding site" evidence="5">
    <location>
        <position position="124"/>
    </location>
    <ligand>
        <name>N(2)-acetyl-L-ornithine</name>
        <dbReference type="ChEBI" id="CHEBI:57805"/>
    </ligand>
</feature>
<dbReference type="NCBIfam" id="NF002797">
    <property type="entry name" value="PRK02936.1"/>
    <property type="match status" value="1"/>
</dbReference>
<dbReference type="GO" id="GO:0042802">
    <property type="term" value="F:identical protein binding"/>
    <property type="evidence" value="ECO:0007669"/>
    <property type="project" value="TreeGrafter"/>
</dbReference>
<evidence type="ECO:0000313" key="7">
    <source>
        <dbReference type="Proteomes" id="UP000051181"/>
    </source>
</evidence>
<evidence type="ECO:0000256" key="2">
    <source>
        <dbReference type="ARBA" id="ARBA00022605"/>
    </source>
</evidence>
<dbReference type="EMBL" id="AZCN01000024">
    <property type="protein sequence ID" value="KRK17351.1"/>
    <property type="molecule type" value="Genomic_DNA"/>
</dbReference>
<dbReference type="NCBIfam" id="NF002325">
    <property type="entry name" value="PRK01278.1"/>
    <property type="match status" value="1"/>
</dbReference>
<keyword evidence="1 5" id="KW-0032">Aminotransferase</keyword>
<dbReference type="AlphaFoldDB" id="A0A0R1FEU0"/>
<keyword evidence="4 5" id="KW-0663">Pyridoxal phosphate</keyword>
<comment type="pathway">
    <text evidence="5">Amino-acid biosynthesis; L-arginine biosynthesis; N(2)-acetyl-L-ornithine from L-glutamate: step 4/4.</text>
</comment>
<dbReference type="InterPro" id="IPR015424">
    <property type="entry name" value="PyrdxlP-dep_Trfase"/>
</dbReference>
<accession>A0A0R1FEU0</accession>
<keyword evidence="5" id="KW-0055">Arginine biosynthesis</keyword>
<feature type="binding site" evidence="5">
    <location>
        <position position="262"/>
    </location>
    <ligand>
        <name>N(2)-acetyl-L-ornithine</name>
        <dbReference type="ChEBI" id="CHEBI:57805"/>
    </ligand>
</feature>
<dbReference type="RefSeq" id="WP_010011568.1">
    <property type="nucleotide sequence ID" value="NZ_AZCN01000024.1"/>
</dbReference>
<dbReference type="InterPro" id="IPR015421">
    <property type="entry name" value="PyrdxlP-dep_Trfase_major"/>
</dbReference>
<comment type="caution">
    <text evidence="6">The sequence shown here is derived from an EMBL/GenBank/DDBJ whole genome shotgun (WGS) entry which is preliminary data.</text>
</comment>
<dbReference type="GO" id="GO:0030170">
    <property type="term" value="F:pyridoxal phosphate binding"/>
    <property type="evidence" value="ECO:0007669"/>
    <property type="project" value="InterPro"/>
</dbReference>
<dbReference type="PANTHER" id="PTHR11986:SF79">
    <property type="entry name" value="ACETYLORNITHINE AMINOTRANSFERASE, MITOCHONDRIAL"/>
    <property type="match status" value="1"/>
</dbReference>
<dbReference type="Proteomes" id="UP000051181">
    <property type="component" value="Unassembled WGS sequence"/>
</dbReference>
<feature type="binding site" evidence="5">
    <location>
        <begin position="205"/>
        <end position="208"/>
    </location>
    <ligand>
        <name>pyridoxal 5'-phosphate</name>
        <dbReference type="ChEBI" id="CHEBI:597326"/>
    </ligand>
</feature>
<dbReference type="InterPro" id="IPR005814">
    <property type="entry name" value="Aminotrans_3"/>
</dbReference>
<evidence type="ECO:0000313" key="6">
    <source>
        <dbReference type="EMBL" id="KRK17351.1"/>
    </source>
</evidence>
<dbReference type="InterPro" id="IPR049704">
    <property type="entry name" value="Aminotrans_3_PPA_site"/>
</dbReference>
<sequence length="378" mass="39933">MSKLFPTYARYPFDIVSGHDCYLTDDHGNTYLDFTSGIGVCNLGYSNAAVQASVAEQAQKIWHTSNLYQSQLQEQVATLLVGDADKLVFFCNSGTEANEAALKLARKASGKSAVLAFSDSFHGRTYGALSMTDNPAIQVGFGPLVPDIHFAPYNDAAALTQITTDLAAVILEVVQGEGGVNPASSEWLHQVATKCKQEQVLLIIDEVQTGNGRTGQLFAYQNYDLQPDIVTTAKGLANGLPVGALIGNADLASAFTPGSHGTTFGGNKLAMAAAKAVLTQLTPAFLAQVQAKAAYLEQLLQTEIAPLSQVTGITGLGLMQGIHLNVAVGPVVTALQHAQLLTLSAKHDTLRLLPPLTITEEQLAQGVATIKQVLQPGF</sequence>
<dbReference type="InterPro" id="IPR050103">
    <property type="entry name" value="Class-III_PLP-dep_AT"/>
</dbReference>
<evidence type="ECO:0000256" key="1">
    <source>
        <dbReference type="ARBA" id="ARBA00022576"/>
    </source>
</evidence>
<protein>
    <recommendedName>
        <fullName evidence="5">Acetylornithine aminotransferase</fullName>
        <shortName evidence="5">ACOAT</shortName>
        <ecNumber evidence="5">2.6.1.11</ecNumber>
    </recommendedName>
</protein>
<feature type="binding site" evidence="5">
    <location>
        <position position="121"/>
    </location>
    <ligand>
        <name>pyridoxal 5'-phosphate</name>
        <dbReference type="ChEBI" id="CHEBI:597326"/>
    </ligand>
</feature>
<dbReference type="GO" id="GO:0006526">
    <property type="term" value="P:L-arginine biosynthetic process"/>
    <property type="evidence" value="ECO:0007669"/>
    <property type="project" value="UniProtKB-UniRule"/>
</dbReference>
<dbReference type="Gene3D" id="3.40.640.10">
    <property type="entry name" value="Type I PLP-dependent aspartate aminotransferase-like (Major domain)"/>
    <property type="match status" value="1"/>
</dbReference>
<evidence type="ECO:0000256" key="4">
    <source>
        <dbReference type="ARBA" id="ARBA00022898"/>
    </source>
</evidence>
<name>A0A0R1FEU0_9LACO</name>
<dbReference type="GO" id="GO:0003992">
    <property type="term" value="F:N2-acetyl-L-ornithine:2-oxoglutarate 5-aminotransferase activity"/>
    <property type="evidence" value="ECO:0007669"/>
    <property type="project" value="UniProtKB-UniRule"/>
</dbReference>
<comment type="similarity">
    <text evidence="5">Belongs to the class-III pyridoxal-phosphate-dependent aminotransferase family. ArgD subfamily.</text>
</comment>
<feature type="modified residue" description="N6-(pyridoxal phosphate)lysine" evidence="5">
    <location>
        <position position="234"/>
    </location>
</feature>
<dbReference type="InterPro" id="IPR015422">
    <property type="entry name" value="PyrdxlP-dep_Trfase_small"/>
</dbReference>
<comment type="cofactor">
    <cofactor evidence="5">
        <name>pyridoxal 5'-phosphate</name>
        <dbReference type="ChEBI" id="CHEBI:597326"/>
    </cofactor>
    <text evidence="5">Binds 1 pyridoxal phosphate per subunit.</text>
</comment>
<comment type="catalytic activity">
    <reaction evidence="5">
        <text>N(2)-acetyl-L-ornithine + 2-oxoglutarate = N-acetyl-L-glutamate 5-semialdehyde + L-glutamate</text>
        <dbReference type="Rhea" id="RHEA:18049"/>
        <dbReference type="ChEBI" id="CHEBI:16810"/>
        <dbReference type="ChEBI" id="CHEBI:29123"/>
        <dbReference type="ChEBI" id="CHEBI:29985"/>
        <dbReference type="ChEBI" id="CHEBI:57805"/>
        <dbReference type="EC" id="2.6.1.11"/>
    </reaction>
</comment>
<keyword evidence="2 5" id="KW-0028">Amino-acid biosynthesis</keyword>
<dbReference type="PANTHER" id="PTHR11986">
    <property type="entry name" value="AMINOTRANSFERASE CLASS III"/>
    <property type="match status" value="1"/>
</dbReference>
<dbReference type="PIRSF" id="PIRSF000521">
    <property type="entry name" value="Transaminase_4ab_Lys_Orn"/>
    <property type="match status" value="1"/>
</dbReference>